<keyword evidence="11" id="KW-0511">Multifunctional enzyme</keyword>
<protein>
    <submittedName>
        <fullName evidence="17">N-acetylated-alpha-linked acidic dipeptidase</fullName>
    </submittedName>
</protein>
<dbReference type="Proteomes" id="UP001652622">
    <property type="component" value="Unplaced"/>
</dbReference>
<proteinExistence type="inferred from homology"/>
<dbReference type="Pfam" id="PF04253">
    <property type="entry name" value="TFR_dimer"/>
    <property type="match status" value="1"/>
</dbReference>
<name>A0ABM3Z1D7_PANGU</name>
<evidence type="ECO:0000256" key="12">
    <source>
        <dbReference type="SAM" id="Phobius"/>
    </source>
</evidence>
<accession>A0ABM3Z1D7</accession>
<keyword evidence="7" id="KW-0862">Zinc</keyword>
<keyword evidence="16" id="KW-1185">Reference proteome</keyword>
<dbReference type="Pfam" id="PF02225">
    <property type="entry name" value="PA"/>
    <property type="match status" value="1"/>
</dbReference>
<keyword evidence="8" id="KW-0224">Dipeptidase</keyword>
<reference evidence="17" key="1">
    <citation type="submission" date="2025-08" db="UniProtKB">
        <authorList>
            <consortium name="RefSeq"/>
        </authorList>
    </citation>
    <scope>IDENTIFICATION</scope>
    <source>
        <tissue evidence="17">Blood</tissue>
    </source>
</reference>
<keyword evidence="4" id="KW-0645">Protease</keyword>
<comment type="subcellular location">
    <subcellularLocation>
        <location evidence="2">Cell membrane</location>
        <topology evidence="2">Single-pass type II membrane protein</topology>
    </subcellularLocation>
</comment>
<evidence type="ECO:0000256" key="2">
    <source>
        <dbReference type="ARBA" id="ARBA00004401"/>
    </source>
</evidence>
<dbReference type="RefSeq" id="XP_060542186.1">
    <property type="nucleotide sequence ID" value="XM_060686203.1"/>
</dbReference>
<dbReference type="PANTHER" id="PTHR10404">
    <property type="entry name" value="N-ACETYLATED-ALPHA-LINKED ACIDIC DIPEPTIDASE"/>
    <property type="match status" value="1"/>
</dbReference>
<evidence type="ECO:0000256" key="5">
    <source>
        <dbReference type="ARBA" id="ARBA00022723"/>
    </source>
</evidence>
<evidence type="ECO:0000256" key="1">
    <source>
        <dbReference type="ARBA" id="ARBA00001947"/>
    </source>
</evidence>
<dbReference type="SUPFAM" id="SSF52025">
    <property type="entry name" value="PA domain"/>
    <property type="match status" value="1"/>
</dbReference>
<dbReference type="InterPro" id="IPR003137">
    <property type="entry name" value="PA_domain"/>
</dbReference>
<keyword evidence="6" id="KW-0378">Hydrolase</keyword>
<evidence type="ECO:0000256" key="11">
    <source>
        <dbReference type="ARBA" id="ARBA00023268"/>
    </source>
</evidence>
<feature type="transmembrane region" description="Helical" evidence="12">
    <location>
        <begin position="25"/>
        <end position="47"/>
    </location>
</feature>
<dbReference type="InterPro" id="IPR036757">
    <property type="entry name" value="TFR-like_dimer_dom_sf"/>
</dbReference>
<dbReference type="Gene3D" id="3.40.630.10">
    <property type="entry name" value="Zn peptidases"/>
    <property type="match status" value="1"/>
</dbReference>
<keyword evidence="12" id="KW-0812">Transmembrane</keyword>
<evidence type="ECO:0000313" key="16">
    <source>
        <dbReference type="Proteomes" id="UP001652622"/>
    </source>
</evidence>
<evidence type="ECO:0000313" key="17">
    <source>
        <dbReference type="RefSeq" id="XP_060542186.1"/>
    </source>
</evidence>
<evidence type="ECO:0000256" key="9">
    <source>
        <dbReference type="ARBA" id="ARBA00023049"/>
    </source>
</evidence>
<dbReference type="SUPFAM" id="SSF47672">
    <property type="entry name" value="Transferrin receptor-like dimerisation domain"/>
    <property type="match status" value="1"/>
</dbReference>
<gene>
    <name evidence="17" type="primary">LOC117660097</name>
</gene>
<dbReference type="SUPFAM" id="SSF53187">
    <property type="entry name" value="Zn-dependent exopeptidases"/>
    <property type="match status" value="1"/>
</dbReference>
<keyword evidence="10" id="KW-0325">Glycoprotein</keyword>
<evidence type="ECO:0000259" key="13">
    <source>
        <dbReference type="Pfam" id="PF02225"/>
    </source>
</evidence>
<dbReference type="CDD" id="cd02121">
    <property type="entry name" value="PA_GCPII_like"/>
    <property type="match status" value="1"/>
</dbReference>
<dbReference type="Gene3D" id="1.20.930.40">
    <property type="entry name" value="Transferrin receptor-like, dimerisation domain"/>
    <property type="match status" value="1"/>
</dbReference>
<dbReference type="InterPro" id="IPR007365">
    <property type="entry name" value="TFR-like_dimer_dom"/>
</dbReference>
<dbReference type="PANTHER" id="PTHR10404:SF36">
    <property type="entry name" value="GLUTAMATE CARBOXYPEPTIDASE 2"/>
    <property type="match status" value="1"/>
</dbReference>
<keyword evidence="9" id="KW-0482">Metalloprotease</keyword>
<evidence type="ECO:0000259" key="15">
    <source>
        <dbReference type="Pfam" id="PF04389"/>
    </source>
</evidence>
<evidence type="ECO:0000256" key="7">
    <source>
        <dbReference type="ARBA" id="ARBA00022833"/>
    </source>
</evidence>
<comment type="similarity">
    <text evidence="3">Belongs to the peptidase M28 family. M28B subfamily.</text>
</comment>
<evidence type="ECO:0000256" key="3">
    <source>
        <dbReference type="ARBA" id="ARBA00005634"/>
    </source>
</evidence>
<dbReference type="InterPro" id="IPR046450">
    <property type="entry name" value="PA_dom_sf"/>
</dbReference>
<keyword evidence="5" id="KW-0479">Metal-binding</keyword>
<feature type="domain" description="Transferrin receptor-like dimerisation" evidence="14">
    <location>
        <begin position="634"/>
        <end position="753"/>
    </location>
</feature>
<dbReference type="GeneID" id="117660097"/>
<evidence type="ECO:0000256" key="4">
    <source>
        <dbReference type="ARBA" id="ARBA00022670"/>
    </source>
</evidence>
<organism evidence="16 17">
    <name type="scientific">Pantherophis guttatus</name>
    <name type="common">Corn snake</name>
    <name type="synonym">Elaphe guttata</name>
    <dbReference type="NCBI Taxonomy" id="94885"/>
    <lineage>
        <taxon>Eukaryota</taxon>
        <taxon>Metazoa</taxon>
        <taxon>Chordata</taxon>
        <taxon>Craniata</taxon>
        <taxon>Vertebrata</taxon>
        <taxon>Euteleostomi</taxon>
        <taxon>Lepidosauria</taxon>
        <taxon>Squamata</taxon>
        <taxon>Bifurcata</taxon>
        <taxon>Unidentata</taxon>
        <taxon>Episquamata</taxon>
        <taxon>Toxicofera</taxon>
        <taxon>Serpentes</taxon>
        <taxon>Colubroidea</taxon>
        <taxon>Colubridae</taxon>
        <taxon>Colubrinae</taxon>
        <taxon>Pantherophis</taxon>
    </lineage>
</organism>
<feature type="domain" description="Peptidase M28" evidence="15">
    <location>
        <begin position="363"/>
        <end position="490"/>
    </location>
</feature>
<evidence type="ECO:0000256" key="10">
    <source>
        <dbReference type="ARBA" id="ARBA00023180"/>
    </source>
</evidence>
<comment type="cofactor">
    <cofactor evidence="1">
        <name>Zn(2+)</name>
        <dbReference type="ChEBI" id="CHEBI:29105"/>
    </cofactor>
</comment>
<evidence type="ECO:0000256" key="6">
    <source>
        <dbReference type="ARBA" id="ARBA00022801"/>
    </source>
</evidence>
<evidence type="ECO:0000259" key="14">
    <source>
        <dbReference type="Pfam" id="PF04253"/>
    </source>
</evidence>
<evidence type="ECO:0000256" key="8">
    <source>
        <dbReference type="ARBA" id="ARBA00022997"/>
    </source>
</evidence>
<dbReference type="CDD" id="cd08022">
    <property type="entry name" value="M28_PSMA_like"/>
    <property type="match status" value="1"/>
</dbReference>
<dbReference type="InterPro" id="IPR039373">
    <property type="entry name" value="Peptidase_M28B"/>
</dbReference>
<dbReference type="Pfam" id="PF04389">
    <property type="entry name" value="Peptidase_M28"/>
    <property type="match status" value="1"/>
</dbReference>
<keyword evidence="12" id="KW-1133">Transmembrane helix</keyword>
<keyword evidence="12" id="KW-0472">Membrane</keyword>
<feature type="domain" description="PA" evidence="13">
    <location>
        <begin position="177"/>
        <end position="264"/>
    </location>
</feature>
<dbReference type="InterPro" id="IPR007484">
    <property type="entry name" value="Peptidase_M28"/>
</dbReference>
<sequence>MWTSLRTSIEPTYRRNRGCGPRIRFWVLAVGIAVILFLLGFLIGWLANKHAHQLPRTDVHEKMMEAFMKEMKAESIKQFLYNFTQQPHLAGTQENLHLAEQIQANWKAFGLDSVQLVPYDVLLSYPNETSPNYISLIDERGQEIFNTSLSEPVPAGYETVEDIVPPYSAFSAQGEPEGDLVYVNYGRIEDFHRLEREMGINCSGKIVIVRYGKIFRGNKVKNAYLAGAKGIILYSDPADSCAPGVQSYPDGWNLPGGGAQRGNILLLDGAGDPLTPGYPAKEYAYRLKEAQSAANLNIPVHPIGYHDAEKLLKEIGGAPAPDDSWKGQLSVPYNVGPGFTGTSSKRKVRMHIYSFKQVRRIYNVIGILRGATEPDRYVILGGHRDSWVFGGIDPQSGAAVVHEIVRSFGKLKQEGWRPRRTVIFASWDAEEFGLMGSTEWAEENVKILQERAVAYINADSSIEGNYTLRVDCTPSMHSLVYNLTKEIPSPDEGFEGRSLFESWYEKNPSREQKGFPRINKLGSGNDFEVFFQRLGIASGRARYTKNFKVDKFSSYPVYHSVYETYEIVEKFYDPTFKNHLAVAQVRGGLVFELAAAALLPFDCRDYAKALNSYVDVIYNTTMKHQAAMEAHNVSLVLLRDSVKAFSDVASDFHRRLELVDIHNPIEVRSWNDQLMFLERAFIDPLGLPGRPFYRHIVFAPNSHNKYAGVSFPGIYDALFDIDHKEDQEKAWEEVKKQIFVAAFTVTAAAGTLKETP</sequence>
<dbReference type="Gene3D" id="3.50.30.30">
    <property type="match status" value="1"/>
</dbReference>